<dbReference type="SMART" id="SM00860">
    <property type="entry name" value="SMI1_KNR4"/>
    <property type="match status" value="1"/>
</dbReference>
<name>A0ABW5BY31_9BACI</name>
<sequence>MNSIWQEDNEYYRLKPLTDAMVKEAEDQLNVKLPDSYINILKEQNGGYINYDSFPCSTPTSWADDHVNVDHIFGIGKENSILDSEYLIKEWDLPSNIVLISGSGHSWIALDYRETEENPPVIFIDVDDEKVIELAANFDLFLDGLMIWEGEA</sequence>
<evidence type="ECO:0000313" key="3">
    <source>
        <dbReference type="Proteomes" id="UP001597318"/>
    </source>
</evidence>
<dbReference type="SUPFAM" id="SSF160631">
    <property type="entry name" value="SMI1/KNR4-like"/>
    <property type="match status" value="1"/>
</dbReference>
<dbReference type="InterPro" id="IPR037883">
    <property type="entry name" value="Knr4/Smi1-like_sf"/>
</dbReference>
<comment type="caution">
    <text evidence="2">The sequence shown here is derived from an EMBL/GenBank/DDBJ whole genome shotgun (WGS) entry which is preliminary data.</text>
</comment>
<gene>
    <name evidence="2" type="ORF">ACFSKK_14855</name>
</gene>
<dbReference type="Gene3D" id="3.40.1580.10">
    <property type="entry name" value="SMI1/KNR4-like"/>
    <property type="match status" value="1"/>
</dbReference>
<dbReference type="Proteomes" id="UP001597318">
    <property type="component" value="Unassembled WGS sequence"/>
</dbReference>
<dbReference type="EMBL" id="JBHUIK010000003">
    <property type="protein sequence ID" value="MFD2214967.1"/>
    <property type="molecule type" value="Genomic_DNA"/>
</dbReference>
<evidence type="ECO:0000259" key="1">
    <source>
        <dbReference type="SMART" id="SM00860"/>
    </source>
</evidence>
<protein>
    <submittedName>
        <fullName evidence="2">SMI1/KNR4 family protein</fullName>
    </submittedName>
</protein>
<organism evidence="2 3">
    <name type="scientific">Metabacillus endolithicus</name>
    <dbReference type="NCBI Taxonomy" id="1535204"/>
    <lineage>
        <taxon>Bacteria</taxon>
        <taxon>Bacillati</taxon>
        <taxon>Bacillota</taxon>
        <taxon>Bacilli</taxon>
        <taxon>Bacillales</taxon>
        <taxon>Bacillaceae</taxon>
        <taxon>Metabacillus</taxon>
    </lineage>
</organism>
<keyword evidence="3" id="KW-1185">Reference proteome</keyword>
<dbReference type="RefSeq" id="WP_379052589.1">
    <property type="nucleotide sequence ID" value="NZ_JBHUIK010000003.1"/>
</dbReference>
<accession>A0ABW5BY31</accession>
<proteinExistence type="predicted"/>
<evidence type="ECO:0000313" key="2">
    <source>
        <dbReference type="EMBL" id="MFD2214967.1"/>
    </source>
</evidence>
<reference evidence="3" key="1">
    <citation type="journal article" date="2019" name="Int. J. Syst. Evol. Microbiol.">
        <title>The Global Catalogue of Microorganisms (GCM) 10K type strain sequencing project: providing services to taxonomists for standard genome sequencing and annotation.</title>
        <authorList>
            <consortium name="The Broad Institute Genomics Platform"/>
            <consortium name="The Broad Institute Genome Sequencing Center for Infectious Disease"/>
            <person name="Wu L."/>
            <person name="Ma J."/>
        </authorList>
    </citation>
    <scope>NUCLEOTIDE SEQUENCE [LARGE SCALE GENOMIC DNA]</scope>
    <source>
        <strain evidence="3">CGMCC 1.15474</strain>
    </source>
</reference>
<dbReference type="InterPro" id="IPR018958">
    <property type="entry name" value="Knr4/Smi1-like_dom"/>
</dbReference>
<dbReference type="Pfam" id="PF14568">
    <property type="entry name" value="SUKH_6"/>
    <property type="match status" value="1"/>
</dbReference>
<feature type="domain" description="Knr4/Smi1-like" evidence="1">
    <location>
        <begin position="16"/>
        <end position="144"/>
    </location>
</feature>